<dbReference type="RefSeq" id="WP_184254749.1">
    <property type="nucleotide sequence ID" value="NZ_JACHIH010000003.1"/>
</dbReference>
<comment type="caution">
    <text evidence="2">The sequence shown here is derived from an EMBL/GenBank/DDBJ whole genome shotgun (WGS) entry which is preliminary data.</text>
</comment>
<name>A0A7W7Z1G1_9BRAD</name>
<feature type="region of interest" description="Disordered" evidence="1">
    <location>
        <begin position="92"/>
        <end position="126"/>
    </location>
</feature>
<organism evidence="2 3">
    <name type="scientific">Rhodopseudomonas rhenobacensis</name>
    <dbReference type="NCBI Taxonomy" id="87461"/>
    <lineage>
        <taxon>Bacteria</taxon>
        <taxon>Pseudomonadati</taxon>
        <taxon>Pseudomonadota</taxon>
        <taxon>Alphaproteobacteria</taxon>
        <taxon>Hyphomicrobiales</taxon>
        <taxon>Nitrobacteraceae</taxon>
        <taxon>Rhodopseudomonas</taxon>
    </lineage>
</organism>
<accession>A0A7W7Z1G1</accession>
<reference evidence="2 3" key="1">
    <citation type="submission" date="2020-08" db="EMBL/GenBank/DDBJ databases">
        <title>Genomic Encyclopedia of Type Strains, Phase IV (KMG-IV): sequencing the most valuable type-strain genomes for metagenomic binning, comparative biology and taxonomic classification.</title>
        <authorList>
            <person name="Goeker M."/>
        </authorList>
    </citation>
    <scope>NUCLEOTIDE SEQUENCE [LARGE SCALE GENOMIC DNA]</scope>
    <source>
        <strain evidence="2 3">DSM 12706</strain>
    </source>
</reference>
<keyword evidence="3" id="KW-1185">Reference proteome</keyword>
<dbReference type="EMBL" id="JACHIH010000003">
    <property type="protein sequence ID" value="MBB5046168.1"/>
    <property type="molecule type" value="Genomic_DNA"/>
</dbReference>
<evidence type="ECO:0000313" key="3">
    <source>
        <dbReference type="Proteomes" id="UP000542353"/>
    </source>
</evidence>
<evidence type="ECO:0000313" key="2">
    <source>
        <dbReference type="EMBL" id="MBB5046168.1"/>
    </source>
</evidence>
<gene>
    <name evidence="2" type="ORF">HNR60_000910</name>
</gene>
<dbReference type="AlphaFoldDB" id="A0A7W7Z1G1"/>
<dbReference type="Proteomes" id="UP000542353">
    <property type="component" value="Unassembled WGS sequence"/>
</dbReference>
<sequence>MTKEHSISITGLSQVRRLKPGATGNIPIAYFDCTVNGIELIGCVLVRTERRGIAVWPPKIPSSEDIRRGVGFSDNSLRAAIQKAARDVYRSMGGQHAEWEPREDDGTAAAAVPGTNEAAPSEDSEGLRRFVVA</sequence>
<protein>
    <recommendedName>
        <fullName evidence="4">SpoVG family protein</fullName>
    </recommendedName>
</protein>
<evidence type="ECO:0008006" key="4">
    <source>
        <dbReference type="Google" id="ProtNLM"/>
    </source>
</evidence>
<proteinExistence type="predicted"/>
<evidence type="ECO:0000256" key="1">
    <source>
        <dbReference type="SAM" id="MobiDB-lite"/>
    </source>
</evidence>